<dbReference type="PATRIC" id="fig|1283301.3.peg.716"/>
<proteinExistence type="predicted"/>
<organism evidence="2 3">
    <name type="scientific">Streptomyces afghaniensis 772</name>
    <dbReference type="NCBI Taxonomy" id="1283301"/>
    <lineage>
        <taxon>Bacteria</taxon>
        <taxon>Bacillati</taxon>
        <taxon>Actinomycetota</taxon>
        <taxon>Actinomycetes</taxon>
        <taxon>Kitasatosporales</taxon>
        <taxon>Streptomycetaceae</taxon>
        <taxon>Streptomyces</taxon>
    </lineage>
</organism>
<dbReference type="EMBL" id="AOPY01001274">
    <property type="protein sequence ID" value="EPJ42217.1"/>
    <property type="molecule type" value="Genomic_DNA"/>
</dbReference>
<dbReference type="AlphaFoldDB" id="S4N3H8"/>
<gene>
    <name evidence="2" type="ORF">STAFG_0734</name>
</gene>
<keyword evidence="3" id="KW-1185">Reference proteome</keyword>
<dbReference type="Proteomes" id="UP000015001">
    <property type="component" value="Unassembled WGS sequence"/>
</dbReference>
<dbReference type="HOGENOM" id="CLU_3140978_0_0_11"/>
<accession>S4N3H8</accession>
<comment type="caution">
    <text evidence="2">The sequence shown here is derived from an EMBL/GenBank/DDBJ whole genome shotgun (WGS) entry which is preliminary data.</text>
</comment>
<evidence type="ECO:0000256" key="1">
    <source>
        <dbReference type="SAM" id="MobiDB-lite"/>
    </source>
</evidence>
<name>S4N3H8_9ACTN</name>
<feature type="region of interest" description="Disordered" evidence="1">
    <location>
        <begin position="1"/>
        <end position="49"/>
    </location>
</feature>
<reference evidence="2 3" key="1">
    <citation type="submission" date="2013-02" db="EMBL/GenBank/DDBJ databases">
        <title>Draft Genome Sequence of Streptomyces afghaniensis, Which Produces Compounds of the Julimycin B-Complex.</title>
        <authorList>
            <person name="Gruening B.A."/>
            <person name="Praeg A."/>
            <person name="Erxleben A."/>
            <person name="Guenther S."/>
            <person name="Fiedler H.-P."/>
            <person name="Goodfellow M."/>
            <person name="Mueller M."/>
        </authorList>
    </citation>
    <scope>NUCLEOTIDE SEQUENCE [LARGE SCALE GENOMIC DNA]</scope>
    <source>
        <strain evidence="2 3">772</strain>
    </source>
</reference>
<evidence type="ECO:0000313" key="3">
    <source>
        <dbReference type="Proteomes" id="UP000015001"/>
    </source>
</evidence>
<evidence type="ECO:0000313" key="2">
    <source>
        <dbReference type="EMBL" id="EPJ42217.1"/>
    </source>
</evidence>
<sequence length="49" mass="5235">MTAMAGLLDTLSDGQRRLRGAARPGAELASRPMLAALSDRRDFSDGDED</sequence>
<feature type="compositionally biased region" description="Basic and acidic residues" evidence="1">
    <location>
        <begin position="38"/>
        <end position="49"/>
    </location>
</feature>
<protein>
    <submittedName>
        <fullName evidence="2">Uncharacterized protein</fullName>
    </submittedName>
</protein>